<organism evidence="3 4">
    <name type="scientific">Symmachiella macrocystis</name>
    <dbReference type="NCBI Taxonomy" id="2527985"/>
    <lineage>
        <taxon>Bacteria</taxon>
        <taxon>Pseudomonadati</taxon>
        <taxon>Planctomycetota</taxon>
        <taxon>Planctomycetia</taxon>
        <taxon>Planctomycetales</taxon>
        <taxon>Planctomycetaceae</taxon>
        <taxon>Symmachiella</taxon>
    </lineage>
</organism>
<proteinExistence type="predicted"/>
<name>A0A5C6BNA1_9PLAN</name>
<keyword evidence="1" id="KW-0812">Transmembrane</keyword>
<reference evidence="3 4" key="1">
    <citation type="submission" date="2019-02" db="EMBL/GenBank/DDBJ databases">
        <title>Deep-cultivation of Planctomycetes and their phenomic and genomic characterization uncovers novel biology.</title>
        <authorList>
            <person name="Wiegand S."/>
            <person name="Jogler M."/>
            <person name="Boedeker C."/>
            <person name="Pinto D."/>
            <person name="Vollmers J."/>
            <person name="Rivas-Marin E."/>
            <person name="Kohn T."/>
            <person name="Peeters S.H."/>
            <person name="Heuer A."/>
            <person name="Rast P."/>
            <person name="Oberbeckmann S."/>
            <person name="Bunk B."/>
            <person name="Jeske O."/>
            <person name="Meyerdierks A."/>
            <person name="Storesund J.E."/>
            <person name="Kallscheuer N."/>
            <person name="Luecker S."/>
            <person name="Lage O.M."/>
            <person name="Pohl T."/>
            <person name="Merkel B.J."/>
            <person name="Hornburger P."/>
            <person name="Mueller R.-W."/>
            <person name="Bruemmer F."/>
            <person name="Labrenz M."/>
            <person name="Spormann A.M."/>
            <person name="Op Den Camp H."/>
            <person name="Overmann J."/>
            <person name="Amann R."/>
            <person name="Jetten M.S.M."/>
            <person name="Mascher T."/>
            <person name="Medema M.H."/>
            <person name="Devos D.P."/>
            <person name="Kaster A.-K."/>
            <person name="Ovreas L."/>
            <person name="Rohde M."/>
            <person name="Galperin M.Y."/>
            <person name="Jogler C."/>
        </authorList>
    </citation>
    <scope>NUCLEOTIDE SEQUENCE [LARGE SCALE GENOMIC DNA]</scope>
    <source>
        <strain evidence="3 4">CA54</strain>
    </source>
</reference>
<evidence type="ECO:0000313" key="3">
    <source>
        <dbReference type="EMBL" id="TWU13495.1"/>
    </source>
</evidence>
<dbReference type="AlphaFoldDB" id="A0A5C6BNA1"/>
<accession>A0A5C6BNA1</accession>
<evidence type="ECO:0000313" key="4">
    <source>
        <dbReference type="Proteomes" id="UP000320735"/>
    </source>
</evidence>
<dbReference type="Pfam" id="PF07596">
    <property type="entry name" value="SBP_bac_10"/>
    <property type="match status" value="1"/>
</dbReference>
<evidence type="ECO:0000259" key="2">
    <source>
        <dbReference type="Pfam" id="PF07596"/>
    </source>
</evidence>
<feature type="domain" description="DUF1559" evidence="2">
    <location>
        <begin position="50"/>
        <end position="116"/>
    </location>
</feature>
<dbReference type="EMBL" id="SJPP01000001">
    <property type="protein sequence ID" value="TWU13495.1"/>
    <property type="molecule type" value="Genomic_DNA"/>
</dbReference>
<keyword evidence="4" id="KW-1185">Reference proteome</keyword>
<dbReference type="InterPro" id="IPR011453">
    <property type="entry name" value="DUF1559"/>
</dbReference>
<feature type="transmembrane region" description="Helical" evidence="1">
    <location>
        <begin position="15"/>
        <end position="34"/>
    </location>
</feature>
<dbReference type="PANTHER" id="PTHR30093">
    <property type="entry name" value="GENERAL SECRETION PATHWAY PROTEIN G"/>
    <property type="match status" value="1"/>
</dbReference>
<keyword evidence="1" id="KW-1133">Transmembrane helix</keyword>
<keyword evidence="1" id="KW-0472">Membrane</keyword>
<gene>
    <name evidence="3" type="ORF">CA54_23300</name>
</gene>
<sequence length="242" mass="27284">MDRSSDSAKPKRRRWVYWSLGVAVIFGFLAWRVVSWGMHGTEATWNRGMLKQIGLALHTYHDEYGRFPPAYVTDKDGKPMHSWRVLILPYMDQDALYKAYDFSEPWDGPHNIRLLEKRPVTYGGNFFDGDKTKTHFAAIVGDPCVFRGAVPVSLNEVTDGAPYTLIIGEAVGAGIPWSEPRDIDFEKFTRFGDPEGFSGFDNIAVTSLRADGAVFRIIVDQIDGDARAWFTRAGGEEIPRTE</sequence>
<dbReference type="Proteomes" id="UP000320735">
    <property type="component" value="Unassembled WGS sequence"/>
</dbReference>
<evidence type="ECO:0000256" key="1">
    <source>
        <dbReference type="SAM" id="Phobius"/>
    </source>
</evidence>
<comment type="caution">
    <text evidence="3">The sequence shown here is derived from an EMBL/GenBank/DDBJ whole genome shotgun (WGS) entry which is preliminary data.</text>
</comment>
<dbReference type="RefSeq" id="WP_146370810.1">
    <property type="nucleotide sequence ID" value="NZ_SJPP01000001.1"/>
</dbReference>
<protein>
    <recommendedName>
        <fullName evidence="2">DUF1559 domain-containing protein</fullName>
    </recommendedName>
</protein>
<dbReference type="PANTHER" id="PTHR30093:SF2">
    <property type="entry name" value="TYPE II SECRETION SYSTEM PROTEIN H"/>
    <property type="match status" value="1"/>
</dbReference>
<dbReference type="OrthoDB" id="285651at2"/>